<sequence length="464" mass="47466">MTAPPDEADSALNFPPAPPPQADGAPLRVRQRTSDIVPPAHGADDATRVSRHGAEAGPLSPAASRDAGAVEPEPKEDATWQQSSGSQEAKAGTGGAQRPPAGDAPYAAMDAGIWGDAGMPADAPDTAGGAASPPGQSTDNPARLKRLRMALVACGAAVTIGMGAAIALLMEEGTPPLRLGTSGAHQSATAAAPAFDTSGASGAVSGVAGAGAAAAAAPCPLPGGAEACPTMVAIPAGRYRIGSRRNDPDAQDEELGGAERPVAAFELSAHEITAGQWQLCVNDGACPAPAQPAESSVMPVTGISWDAAAAYAAWLSHKTGQQYRLPTELEWEYAARAGGATVFPWGERLGQRNAHCGQCGTLNAYPRFAPVGSYPPRNGLYDMVGNAYEWVADCWTANHAQPLPSPQTACGEKVQKGGAYDTLEADVRPVARTHGDRAAPDMRVGFRVARQPLRQAMNSSRAQP</sequence>
<dbReference type="RefSeq" id="WP_154382052.1">
    <property type="nucleotide sequence ID" value="NZ_WKJJ01000033.1"/>
</dbReference>
<accession>A0A7X2IUR4</accession>
<comment type="caution">
    <text evidence="4">The sequence shown here is derived from an EMBL/GenBank/DDBJ whole genome shotgun (WGS) entry which is preliminary data.</text>
</comment>
<dbReference type="InterPro" id="IPR016187">
    <property type="entry name" value="CTDL_fold"/>
</dbReference>
<feature type="domain" description="Sulfatase-modifying factor enzyme-like" evidence="3">
    <location>
        <begin position="228"/>
        <end position="450"/>
    </location>
</feature>
<evidence type="ECO:0000256" key="1">
    <source>
        <dbReference type="SAM" id="MobiDB-lite"/>
    </source>
</evidence>
<feature type="compositionally biased region" description="Low complexity" evidence="1">
    <location>
        <begin position="116"/>
        <end position="135"/>
    </location>
</feature>
<evidence type="ECO:0000313" key="5">
    <source>
        <dbReference type="Proteomes" id="UP000446768"/>
    </source>
</evidence>
<dbReference type="PANTHER" id="PTHR23150:SF35">
    <property type="entry name" value="BLL6746 PROTEIN"/>
    <property type="match status" value="1"/>
</dbReference>
<dbReference type="Pfam" id="PF03781">
    <property type="entry name" value="FGE-sulfatase"/>
    <property type="match status" value="1"/>
</dbReference>
<keyword evidence="5" id="KW-1185">Reference proteome</keyword>
<keyword evidence="2" id="KW-0812">Transmembrane</keyword>
<evidence type="ECO:0000259" key="3">
    <source>
        <dbReference type="Pfam" id="PF03781"/>
    </source>
</evidence>
<dbReference type="InterPro" id="IPR005532">
    <property type="entry name" value="SUMF_dom"/>
</dbReference>
<dbReference type="EMBL" id="WKJJ01000033">
    <property type="protein sequence ID" value="MRV76495.1"/>
    <property type="molecule type" value="Genomic_DNA"/>
</dbReference>
<proteinExistence type="predicted"/>
<feature type="transmembrane region" description="Helical" evidence="2">
    <location>
        <begin position="150"/>
        <end position="170"/>
    </location>
</feature>
<evidence type="ECO:0000256" key="2">
    <source>
        <dbReference type="SAM" id="Phobius"/>
    </source>
</evidence>
<reference evidence="4 5" key="1">
    <citation type="submission" date="2019-11" db="EMBL/GenBank/DDBJ databases">
        <title>Novel species isolated from a subtropical stream in China.</title>
        <authorList>
            <person name="Lu H."/>
        </authorList>
    </citation>
    <scope>NUCLEOTIDE SEQUENCE [LARGE SCALE GENOMIC DNA]</scope>
    <source>
        <strain evidence="4 5">FT92W</strain>
    </source>
</reference>
<organism evidence="4 5">
    <name type="scientific">Pseudoduganella rivuli</name>
    <dbReference type="NCBI Taxonomy" id="2666085"/>
    <lineage>
        <taxon>Bacteria</taxon>
        <taxon>Pseudomonadati</taxon>
        <taxon>Pseudomonadota</taxon>
        <taxon>Betaproteobacteria</taxon>
        <taxon>Burkholderiales</taxon>
        <taxon>Oxalobacteraceae</taxon>
        <taxon>Telluria group</taxon>
        <taxon>Pseudoduganella</taxon>
    </lineage>
</organism>
<feature type="compositionally biased region" description="Basic and acidic residues" evidence="1">
    <location>
        <begin position="42"/>
        <end position="54"/>
    </location>
</feature>
<keyword evidence="2" id="KW-1133">Transmembrane helix</keyword>
<feature type="region of interest" description="Disordered" evidence="1">
    <location>
        <begin position="1"/>
        <end position="141"/>
    </location>
</feature>
<dbReference type="SUPFAM" id="SSF56436">
    <property type="entry name" value="C-type lectin-like"/>
    <property type="match status" value="1"/>
</dbReference>
<dbReference type="InterPro" id="IPR042095">
    <property type="entry name" value="SUMF_sf"/>
</dbReference>
<name>A0A7X2IUR4_9BURK</name>
<dbReference type="PANTHER" id="PTHR23150">
    <property type="entry name" value="SULFATASE MODIFYING FACTOR 1, 2"/>
    <property type="match status" value="1"/>
</dbReference>
<dbReference type="Gene3D" id="3.90.1580.10">
    <property type="entry name" value="paralog of FGE (formylglycine-generating enzyme)"/>
    <property type="match status" value="1"/>
</dbReference>
<gene>
    <name evidence="4" type="ORF">GJ700_32770</name>
</gene>
<evidence type="ECO:0000313" key="4">
    <source>
        <dbReference type="EMBL" id="MRV76495.1"/>
    </source>
</evidence>
<keyword evidence="2" id="KW-0472">Membrane</keyword>
<dbReference type="GO" id="GO:0120147">
    <property type="term" value="F:formylglycine-generating oxidase activity"/>
    <property type="evidence" value="ECO:0007669"/>
    <property type="project" value="TreeGrafter"/>
</dbReference>
<dbReference type="AlphaFoldDB" id="A0A7X2IUR4"/>
<protein>
    <submittedName>
        <fullName evidence="4">SUMF1/EgtB/PvdO family nonheme iron enzyme</fullName>
    </submittedName>
</protein>
<dbReference type="InterPro" id="IPR051043">
    <property type="entry name" value="Sulfatase_Mod_Factor_Kinase"/>
</dbReference>
<dbReference type="Proteomes" id="UP000446768">
    <property type="component" value="Unassembled WGS sequence"/>
</dbReference>